<reference evidence="1 2" key="1">
    <citation type="submission" date="2023-01" db="EMBL/GenBank/DDBJ databases">
        <title>Novel diversity within Roseofilum (Cyanobacteria; Desertifilaceae) from marine benthic mats with descriptions of four novel species.</title>
        <authorList>
            <person name="Wang Y."/>
            <person name="Berthold D.E."/>
            <person name="Hu J."/>
            <person name="Lefler F.W."/>
            <person name="Laughinghouse H.D. IV."/>
        </authorList>
    </citation>
    <scope>NUCLEOTIDE SEQUENCE [LARGE SCALE GENOMIC DNA]</scope>
    <source>
        <strain evidence="1 2">BLCC-M143</strain>
    </source>
</reference>
<dbReference type="InterPro" id="IPR035943">
    <property type="entry name" value="XisI-like_sf"/>
</dbReference>
<gene>
    <name evidence="1" type="ORF">PMH09_04280</name>
</gene>
<evidence type="ECO:0000313" key="1">
    <source>
        <dbReference type="EMBL" id="MDJ1182403.1"/>
    </source>
</evidence>
<proteinExistence type="predicted"/>
<comment type="caution">
    <text evidence="1">The sequence shown here is derived from an EMBL/GenBank/DDBJ whole genome shotgun (WGS) entry which is preliminary data.</text>
</comment>
<name>A0ABT7BT92_9CYAN</name>
<keyword evidence="2" id="KW-1185">Reference proteome</keyword>
<evidence type="ECO:0000313" key="2">
    <source>
        <dbReference type="Proteomes" id="UP001232992"/>
    </source>
</evidence>
<dbReference type="EMBL" id="JAQOSQ010000002">
    <property type="protein sequence ID" value="MDJ1182403.1"/>
    <property type="molecule type" value="Genomic_DNA"/>
</dbReference>
<accession>A0ABT7BT92</accession>
<dbReference type="Gene3D" id="3.30.310.110">
    <property type="entry name" value="XisI-like"/>
    <property type="match status" value="1"/>
</dbReference>
<protein>
    <submittedName>
        <fullName evidence="1">Element excision factor XisI family protein</fullName>
    </submittedName>
</protein>
<sequence>MDRLENYRNIIRSVLAQHLEWSRSRDIDETIAICDEQTDNYLLMSIGWHGDRRIQ</sequence>
<dbReference type="RefSeq" id="WP_283757055.1">
    <property type="nucleotide sequence ID" value="NZ_JAQOSQ010000002.1"/>
</dbReference>
<organism evidence="1 2">
    <name type="scientific">Roseofilum casamattae BLCC-M143</name>
    <dbReference type="NCBI Taxonomy" id="3022442"/>
    <lineage>
        <taxon>Bacteria</taxon>
        <taxon>Bacillati</taxon>
        <taxon>Cyanobacteriota</taxon>
        <taxon>Cyanophyceae</taxon>
        <taxon>Desertifilales</taxon>
        <taxon>Desertifilaceae</taxon>
        <taxon>Roseofilum</taxon>
        <taxon>Roseofilum casamattae</taxon>
    </lineage>
</organism>
<dbReference type="InterPro" id="IPR014968">
    <property type="entry name" value="XisI"/>
</dbReference>
<dbReference type="Pfam" id="PF08869">
    <property type="entry name" value="XisI"/>
    <property type="match status" value="1"/>
</dbReference>
<dbReference type="Proteomes" id="UP001232992">
    <property type="component" value="Unassembled WGS sequence"/>
</dbReference>
<dbReference type="SUPFAM" id="SSF143847">
    <property type="entry name" value="XisI-like"/>
    <property type="match status" value="1"/>
</dbReference>